<sequence>MKIIFDFDNTLFHEEPFVEGMRQDFGACGVPGDVFTEAAVQAYEGEVWRQFQHMNIVADRCGLSINKLNNALEAIIASAHIFLYHDVYPFLQSVHLDHSLSILSFGDDKFQRMKIEGAGISRFFQYIIVTQNIRKDTDANLLSNGEPALFVEDNPHALEAVKIHVPHITTVRMRRGHGKYADTSSGRGIDYEITNLNQLYTFLT</sequence>
<dbReference type="SUPFAM" id="SSF56784">
    <property type="entry name" value="HAD-like"/>
    <property type="match status" value="1"/>
</dbReference>
<dbReference type="InterPro" id="IPR036412">
    <property type="entry name" value="HAD-like_sf"/>
</dbReference>
<accession>A0A1G2G1I3</accession>
<dbReference type="InterPro" id="IPR041492">
    <property type="entry name" value="HAD_2"/>
</dbReference>
<dbReference type="InterPro" id="IPR023214">
    <property type="entry name" value="HAD_sf"/>
</dbReference>
<organism evidence="1 2">
    <name type="scientific">Candidatus Ryanbacteria bacterium RIFCSPHIGHO2_01_FULL_45_22</name>
    <dbReference type="NCBI Taxonomy" id="1802114"/>
    <lineage>
        <taxon>Bacteria</taxon>
        <taxon>Candidatus Ryaniibacteriota</taxon>
    </lineage>
</organism>
<gene>
    <name evidence="1" type="ORF">A2719_02380</name>
</gene>
<proteinExistence type="predicted"/>
<reference evidence="1 2" key="1">
    <citation type="journal article" date="2016" name="Nat. Commun.">
        <title>Thousands of microbial genomes shed light on interconnected biogeochemical processes in an aquifer system.</title>
        <authorList>
            <person name="Anantharaman K."/>
            <person name="Brown C.T."/>
            <person name="Hug L.A."/>
            <person name="Sharon I."/>
            <person name="Castelle C.J."/>
            <person name="Probst A.J."/>
            <person name="Thomas B.C."/>
            <person name="Singh A."/>
            <person name="Wilkins M.J."/>
            <person name="Karaoz U."/>
            <person name="Brodie E.L."/>
            <person name="Williams K.H."/>
            <person name="Hubbard S.S."/>
            <person name="Banfield J.F."/>
        </authorList>
    </citation>
    <scope>NUCLEOTIDE SEQUENCE [LARGE SCALE GENOMIC DNA]</scope>
</reference>
<dbReference type="AlphaFoldDB" id="A0A1G2G1I3"/>
<evidence type="ECO:0000313" key="2">
    <source>
        <dbReference type="Proteomes" id="UP000177480"/>
    </source>
</evidence>
<dbReference type="STRING" id="1802114.A2719_02380"/>
<name>A0A1G2G1I3_9BACT</name>
<evidence type="ECO:0008006" key="3">
    <source>
        <dbReference type="Google" id="ProtNLM"/>
    </source>
</evidence>
<dbReference type="Proteomes" id="UP000177480">
    <property type="component" value="Unassembled WGS sequence"/>
</dbReference>
<dbReference type="EMBL" id="MHNK01000007">
    <property type="protein sequence ID" value="OGZ44185.1"/>
    <property type="molecule type" value="Genomic_DNA"/>
</dbReference>
<dbReference type="Pfam" id="PF13419">
    <property type="entry name" value="HAD_2"/>
    <property type="match status" value="1"/>
</dbReference>
<dbReference type="Gene3D" id="3.40.50.1000">
    <property type="entry name" value="HAD superfamily/HAD-like"/>
    <property type="match status" value="1"/>
</dbReference>
<evidence type="ECO:0000313" key="1">
    <source>
        <dbReference type="EMBL" id="OGZ44185.1"/>
    </source>
</evidence>
<protein>
    <recommendedName>
        <fullName evidence="3">Haloacid dehalogenase</fullName>
    </recommendedName>
</protein>
<comment type="caution">
    <text evidence="1">The sequence shown here is derived from an EMBL/GenBank/DDBJ whole genome shotgun (WGS) entry which is preliminary data.</text>
</comment>